<gene>
    <name evidence="2" type="ORF">SLS62_006754</name>
</gene>
<sequence length="610" mass="68387">MPTDSSDPPGDDDYRRKNRFIRFKDHVDNKIYRGYEIWSSLLWSPSPSSSPSRPDKGTQNSSSPPSSPYTPTSTPSSLSSTPSPLPVASLDEVLSTSSFPNPRHPRLPIDKDGHQGPGTVEEVYNWAVNSPYSPLNLQHLRQPVPRDLTQHDAPHVFQYSFSFTFPPWSSSSDSSPWSFPSSPSSDSSFSSSPDPQFTFRDAFTDLLWYTMWHHLPDLQDTQRRWGFSGSRPEQGLHVADWTAYLGYHGLWYVYFPRLFDRMHLTPGLHPDRTPELLFQGPDHWVRVCERLRGDIENATFTPRLWFKPTSGDGRGGGVGNAFRGWDKVWGWGQKREVFATAAAAAAAAEAAAAAADIDEAFKTLHDRKYGVMSPSRSPSTLSPQSEVEEDLYNSLATNLRDTGDQQPKAIASSSSRNSSRNNAATAATSEKAQEDHEIPSFETTETIENSDGGKTVKAIRHDVDKTNGQIKVVTTITTKRYDAKGNLISNESHMTRRREWSSLNSPSSFSFPSYAWGRSSSSESSSGSGGGYSHHSLIPFDVWVASHGPWRDFKAENTGTLTERTKTQQQQEEVDSEQKQREAREAYWTSVEKIRQQEGNNKKSGWFWTK</sequence>
<organism evidence="2 3">
    <name type="scientific">Diatrype stigma</name>
    <dbReference type="NCBI Taxonomy" id="117547"/>
    <lineage>
        <taxon>Eukaryota</taxon>
        <taxon>Fungi</taxon>
        <taxon>Dikarya</taxon>
        <taxon>Ascomycota</taxon>
        <taxon>Pezizomycotina</taxon>
        <taxon>Sordariomycetes</taxon>
        <taxon>Xylariomycetidae</taxon>
        <taxon>Xylariales</taxon>
        <taxon>Diatrypaceae</taxon>
        <taxon>Diatrype</taxon>
    </lineage>
</organism>
<accession>A0AAN9UPD0</accession>
<dbReference type="EMBL" id="JAKJXP020000051">
    <property type="protein sequence ID" value="KAK7751348.1"/>
    <property type="molecule type" value="Genomic_DNA"/>
</dbReference>
<feature type="region of interest" description="Disordered" evidence="1">
    <location>
        <begin position="42"/>
        <end position="118"/>
    </location>
</feature>
<feature type="compositionally biased region" description="Polar residues" evidence="1">
    <location>
        <begin position="374"/>
        <end position="385"/>
    </location>
</feature>
<evidence type="ECO:0000313" key="3">
    <source>
        <dbReference type="Proteomes" id="UP001320420"/>
    </source>
</evidence>
<name>A0AAN9UPD0_9PEZI</name>
<comment type="caution">
    <text evidence="2">The sequence shown here is derived from an EMBL/GenBank/DDBJ whole genome shotgun (WGS) entry which is preliminary data.</text>
</comment>
<proteinExistence type="predicted"/>
<feature type="compositionally biased region" description="Low complexity" evidence="1">
    <location>
        <begin position="42"/>
        <end position="52"/>
    </location>
</feature>
<feature type="compositionally biased region" description="Low complexity" evidence="1">
    <location>
        <begin position="411"/>
        <end position="429"/>
    </location>
</feature>
<feature type="region of interest" description="Disordered" evidence="1">
    <location>
        <begin position="562"/>
        <end position="585"/>
    </location>
</feature>
<feature type="region of interest" description="Disordered" evidence="1">
    <location>
        <begin position="369"/>
        <end position="452"/>
    </location>
</feature>
<reference evidence="2 3" key="1">
    <citation type="submission" date="2024-02" db="EMBL/GenBank/DDBJ databases">
        <title>De novo assembly and annotation of 12 fungi associated with fruit tree decline syndrome in Ontario, Canada.</title>
        <authorList>
            <person name="Sulman M."/>
            <person name="Ellouze W."/>
            <person name="Ilyukhin E."/>
        </authorList>
    </citation>
    <scope>NUCLEOTIDE SEQUENCE [LARGE SCALE GENOMIC DNA]</scope>
    <source>
        <strain evidence="2 3">M11/M66-122</strain>
    </source>
</reference>
<feature type="compositionally biased region" description="Low complexity" evidence="1">
    <location>
        <begin position="61"/>
        <end position="82"/>
    </location>
</feature>
<protein>
    <submittedName>
        <fullName evidence="2">Uncharacterized protein</fullName>
    </submittedName>
</protein>
<dbReference type="AlphaFoldDB" id="A0AAN9UPD0"/>
<feature type="compositionally biased region" description="Basic and acidic residues" evidence="1">
    <location>
        <begin position="576"/>
        <end position="585"/>
    </location>
</feature>
<dbReference type="Proteomes" id="UP001320420">
    <property type="component" value="Unassembled WGS sequence"/>
</dbReference>
<evidence type="ECO:0000313" key="2">
    <source>
        <dbReference type="EMBL" id="KAK7751348.1"/>
    </source>
</evidence>
<keyword evidence="3" id="KW-1185">Reference proteome</keyword>
<evidence type="ECO:0000256" key="1">
    <source>
        <dbReference type="SAM" id="MobiDB-lite"/>
    </source>
</evidence>